<accession>A0A1M3TCN9</accession>
<evidence type="ECO:0000313" key="1">
    <source>
        <dbReference type="EMBL" id="OJZ84443.1"/>
    </source>
</evidence>
<reference evidence="2" key="1">
    <citation type="journal article" date="2017" name="Genome Biol.">
        <title>Comparative genomics reveals high biological diversity and specific adaptations in the industrially and medically important fungal genus Aspergillus.</title>
        <authorList>
            <person name="de Vries R.P."/>
            <person name="Riley R."/>
            <person name="Wiebenga A."/>
            <person name="Aguilar-Osorio G."/>
            <person name="Amillis S."/>
            <person name="Uchima C.A."/>
            <person name="Anderluh G."/>
            <person name="Asadollahi M."/>
            <person name="Askin M."/>
            <person name="Barry K."/>
            <person name="Battaglia E."/>
            <person name="Bayram O."/>
            <person name="Benocci T."/>
            <person name="Braus-Stromeyer S.A."/>
            <person name="Caldana C."/>
            <person name="Canovas D."/>
            <person name="Cerqueira G.C."/>
            <person name="Chen F."/>
            <person name="Chen W."/>
            <person name="Choi C."/>
            <person name="Clum A."/>
            <person name="Dos Santos R.A."/>
            <person name="Damasio A.R."/>
            <person name="Diallinas G."/>
            <person name="Emri T."/>
            <person name="Fekete E."/>
            <person name="Flipphi M."/>
            <person name="Freyberg S."/>
            <person name="Gallo A."/>
            <person name="Gournas C."/>
            <person name="Habgood R."/>
            <person name="Hainaut M."/>
            <person name="Harispe M.L."/>
            <person name="Henrissat B."/>
            <person name="Hilden K.S."/>
            <person name="Hope R."/>
            <person name="Hossain A."/>
            <person name="Karabika E."/>
            <person name="Karaffa L."/>
            <person name="Karanyi Z."/>
            <person name="Krasevec N."/>
            <person name="Kuo A."/>
            <person name="Kusch H."/>
            <person name="LaButti K."/>
            <person name="Lagendijk E.L."/>
            <person name="Lapidus A."/>
            <person name="Levasseur A."/>
            <person name="Lindquist E."/>
            <person name="Lipzen A."/>
            <person name="Logrieco A.F."/>
            <person name="MacCabe A."/>
            <person name="Maekelae M.R."/>
            <person name="Malavazi I."/>
            <person name="Melin P."/>
            <person name="Meyer V."/>
            <person name="Mielnichuk N."/>
            <person name="Miskei M."/>
            <person name="Molnar A.P."/>
            <person name="Mule G."/>
            <person name="Ngan C.Y."/>
            <person name="Orejas M."/>
            <person name="Orosz E."/>
            <person name="Ouedraogo J.P."/>
            <person name="Overkamp K.M."/>
            <person name="Park H.-S."/>
            <person name="Perrone G."/>
            <person name="Piumi F."/>
            <person name="Punt P.J."/>
            <person name="Ram A.F."/>
            <person name="Ramon A."/>
            <person name="Rauscher S."/>
            <person name="Record E."/>
            <person name="Riano-Pachon D.M."/>
            <person name="Robert V."/>
            <person name="Roehrig J."/>
            <person name="Ruller R."/>
            <person name="Salamov A."/>
            <person name="Salih N.S."/>
            <person name="Samson R.A."/>
            <person name="Sandor E."/>
            <person name="Sanguinetti M."/>
            <person name="Schuetze T."/>
            <person name="Sepcic K."/>
            <person name="Shelest E."/>
            <person name="Sherlock G."/>
            <person name="Sophianopoulou V."/>
            <person name="Squina F.M."/>
            <person name="Sun H."/>
            <person name="Susca A."/>
            <person name="Todd R.B."/>
            <person name="Tsang A."/>
            <person name="Unkles S.E."/>
            <person name="van de Wiele N."/>
            <person name="van Rossen-Uffink D."/>
            <person name="Oliveira J.V."/>
            <person name="Vesth T.C."/>
            <person name="Visser J."/>
            <person name="Yu J.-H."/>
            <person name="Zhou M."/>
            <person name="Andersen M.R."/>
            <person name="Archer D.B."/>
            <person name="Baker S.E."/>
            <person name="Benoit I."/>
            <person name="Brakhage A.A."/>
            <person name="Braus G.H."/>
            <person name="Fischer R."/>
            <person name="Frisvad J.C."/>
            <person name="Goldman G.H."/>
            <person name="Houbraken J."/>
            <person name="Oakley B."/>
            <person name="Pocsi I."/>
            <person name="Scazzocchio C."/>
            <person name="Seiboth B."/>
            <person name="vanKuyk P.A."/>
            <person name="Wortman J."/>
            <person name="Dyer P.S."/>
            <person name="Grigoriev I.V."/>
        </authorList>
    </citation>
    <scope>NUCLEOTIDE SEQUENCE [LARGE SCALE GENOMIC DNA]</scope>
    <source>
        <strain evidence="2">CBS 106.47</strain>
    </source>
</reference>
<proteinExistence type="predicted"/>
<sequence length="186" mass="20826">MSIPGQPKRRNQRRFTPLCCELPCLGSSQPCAHIMGYSRSTKSRLSELDVSRQTVEVHSKPFKVMIFEFRVARPTALFPRDLPSSGAFRSGIDALSQGVSSMHKLDRDHLPSRPAECSFAHHLSSSSLPLVGVNTSKEGRRHSIPVQTSVSRLDQNCRVCDRGVQIRYCLAEFMKSCRNARSRKPA</sequence>
<name>A0A1M3TCN9_ASPLC</name>
<dbReference type="EMBL" id="KV878244">
    <property type="protein sequence ID" value="OJZ84443.1"/>
    <property type="molecule type" value="Genomic_DNA"/>
</dbReference>
<gene>
    <name evidence="1" type="ORF">ASPFODRAFT_680157</name>
</gene>
<evidence type="ECO:0000313" key="2">
    <source>
        <dbReference type="Proteomes" id="UP000184063"/>
    </source>
</evidence>
<organism evidence="1 2">
    <name type="scientific">Aspergillus luchuensis (strain CBS 106.47)</name>
    <dbReference type="NCBI Taxonomy" id="1137211"/>
    <lineage>
        <taxon>Eukaryota</taxon>
        <taxon>Fungi</taxon>
        <taxon>Dikarya</taxon>
        <taxon>Ascomycota</taxon>
        <taxon>Pezizomycotina</taxon>
        <taxon>Eurotiomycetes</taxon>
        <taxon>Eurotiomycetidae</taxon>
        <taxon>Eurotiales</taxon>
        <taxon>Aspergillaceae</taxon>
        <taxon>Aspergillus</taxon>
        <taxon>Aspergillus subgen. Circumdati</taxon>
    </lineage>
</organism>
<dbReference type="Proteomes" id="UP000184063">
    <property type="component" value="Unassembled WGS sequence"/>
</dbReference>
<dbReference type="AlphaFoldDB" id="A0A1M3TCN9"/>
<protein>
    <submittedName>
        <fullName evidence="1">Uncharacterized protein</fullName>
    </submittedName>
</protein>
<dbReference type="VEuPathDB" id="FungiDB:ASPFODRAFT_680157"/>